<dbReference type="PANTHER" id="PTHR23036">
    <property type="entry name" value="CYTOKINE RECEPTOR"/>
    <property type="match status" value="1"/>
</dbReference>
<feature type="domain" description="Fibronectin type-III" evidence="13">
    <location>
        <begin position="800"/>
        <end position="892"/>
    </location>
</feature>
<dbReference type="PROSITE" id="PS50853">
    <property type="entry name" value="FN3"/>
    <property type="match status" value="6"/>
</dbReference>
<dbReference type="EMBL" id="JARQWQ010000009">
    <property type="protein sequence ID" value="KAK2569656.1"/>
    <property type="molecule type" value="Genomic_DNA"/>
</dbReference>
<evidence type="ECO:0000256" key="7">
    <source>
        <dbReference type="ARBA" id="ARBA00023157"/>
    </source>
</evidence>
<dbReference type="InterPro" id="IPR016187">
    <property type="entry name" value="CTDL_fold"/>
</dbReference>
<dbReference type="InterPro" id="IPR008979">
    <property type="entry name" value="Galactose-bd-like_sf"/>
</dbReference>
<feature type="domain" description="F5/8 type C" evidence="11">
    <location>
        <begin position="1"/>
        <end position="92"/>
    </location>
</feature>
<dbReference type="FunFam" id="2.60.40.10:FF:000093">
    <property type="entry name" value="Down syndrome cell adhesion molecule, isoform B"/>
    <property type="match status" value="1"/>
</dbReference>
<dbReference type="Gene3D" id="1.10.287.70">
    <property type="match status" value="1"/>
</dbReference>
<keyword evidence="15" id="KW-1185">Reference proteome</keyword>
<evidence type="ECO:0000259" key="11">
    <source>
        <dbReference type="PROSITE" id="PS50022"/>
    </source>
</evidence>
<dbReference type="InterPro" id="IPR016186">
    <property type="entry name" value="C-type_lectin-like/link_sf"/>
</dbReference>
<dbReference type="InterPro" id="IPR000421">
    <property type="entry name" value="FA58C"/>
</dbReference>
<dbReference type="InterPro" id="IPR003961">
    <property type="entry name" value="FN3_dom"/>
</dbReference>
<dbReference type="Pfam" id="PF00041">
    <property type="entry name" value="fn3"/>
    <property type="match status" value="4"/>
</dbReference>
<dbReference type="GO" id="GO:0019955">
    <property type="term" value="F:cytokine binding"/>
    <property type="evidence" value="ECO:0007669"/>
    <property type="project" value="TreeGrafter"/>
</dbReference>
<evidence type="ECO:0000256" key="5">
    <source>
        <dbReference type="ARBA" id="ARBA00022989"/>
    </source>
</evidence>
<reference evidence="14" key="2">
    <citation type="journal article" date="2023" name="Science">
        <title>Genomic signatures of disease resistance in endangered staghorn corals.</title>
        <authorList>
            <person name="Vollmer S.V."/>
            <person name="Selwyn J.D."/>
            <person name="Despard B.A."/>
            <person name="Roesel C.L."/>
        </authorList>
    </citation>
    <scope>NUCLEOTIDE SEQUENCE</scope>
    <source>
        <strain evidence="14">K2</strain>
    </source>
</reference>
<feature type="domain" description="Fibronectin type-III" evidence="13">
    <location>
        <begin position="603"/>
        <end position="698"/>
    </location>
</feature>
<dbReference type="PROSITE" id="PS01285">
    <property type="entry name" value="FA58C_1"/>
    <property type="match status" value="1"/>
</dbReference>
<sequence>MANNSYPSFVKEYKLEFSFDGAQWDFYQRSSGTEVSYLSSQPFLLFQLFPGNDDAETIQKNALSQTVYAQYVRIWPTQWSGNVCMRIEIYGRPILTTKEKKLSLLTSTSVSNIGIHSLSISWKKPPLYQALADIKGFKVIYRPLASFDQTGVTITLANANVTKYKMTGLERNETYCVRVLAYNEYGDGEASRCLNVTTAEACPQGWIQFNSDCYLLVKEVTKNWTDAEVDCLDRNSELLNIHSSAEDQFIFFEMLNKSMVYEAFIGLRESGDSLRSFTPKSNKANVGFTNWQGGSPGIASGYTSCGVKMGNGFEFNNSLCEENAIGMENEFIPNTKITASSHYPERAPWTARLGAFDGWRPSVPLNSFLQVDLGVIHYVCAVATQGDPVIHGSLQYVVRYSLQLSVNDIDWTEYEQVEKLYIVYDDYSVWITASSTSLVFQKFFGDSIPSRVKKYVVKNGIVTKLVRFHPEVWQDYPVLRVEIYGTPASPLPAPTAAPTILFAQATSSSCVQFLLNPPRVYYAVFNVIGYIVQFHEVEEGSTSNGETYIANVTFSAGNTTAIMTGLKAYTEYCLSAQLINSFGAGPFSNCTNVTTMEDVPDQPPAEINATASSSTSITVTWSSVPSGHENGIITGYRVLYIDQANSQPKLDVTVDANMSYVELKDLLVYTNYCVEVLAFTSQGDGIRSPCVNTSTGESVPRSPPTNVTAQSTGNTSLIASWKPVPPGHEQGIILGYKIVYVDTAQSQTNTSIIVCSTILSVNLTSLQVYTNYCVQVLAFTMAGEGVLSECVVARTDEGVPSASPTVLSATMELHSVLLSWNPVPLKSMNGKLTAYVIQVQNTGISLHVGSCLSSHRFKRRNFTVDSCFQIAALTKVGRGQLTDCIKFNIVFDTTPMVVTASKETNPSSVEVAWVHPEKDVLGSHLRGYSVKYQMVRQGGDLIVETDLEATTVKEERVDAIYSEVILKNLSSYTTYKIEVAPITSSGIGKSSEPVYGETCRCKESLSTQRVPNILDSSGNNSLSEIIKDSRDNEEQFPRPFLKGAGEGFWWSFISMTTVGYGDRCPQSIPAKIFAMAWFLVGLCIFTIFMGFLTTTLTVTIVKKDSNVHHQETDDGKVAVVSGSSEYLLAVNKFRDRITIGSNFPDTSSMLEALRNGTVSAVLLDMYVPVARKDLFNETLYEVNDLLEAEIQHGVLLRGDSMKLASTMKKSISENNVQFNFLKVAEPLESSEVRSVIVSTSLETIRYEVVTV</sequence>
<evidence type="ECO:0000256" key="6">
    <source>
        <dbReference type="ARBA" id="ARBA00023136"/>
    </source>
</evidence>
<dbReference type="PANTHER" id="PTHR23036:SF151">
    <property type="entry name" value="FIBRONECTIN TYPE-III DOMAIN-CONTAINING PROTEIN"/>
    <property type="match status" value="1"/>
</dbReference>
<keyword evidence="9" id="KW-0325">Glycoprotein</keyword>
<dbReference type="FunFam" id="2.60.40.10:FF:000028">
    <property type="entry name" value="Neuronal cell adhesion molecule"/>
    <property type="match status" value="1"/>
</dbReference>
<gene>
    <name evidence="14" type="ORF">P5673_005488</name>
</gene>
<evidence type="ECO:0000256" key="8">
    <source>
        <dbReference type="ARBA" id="ARBA00023170"/>
    </source>
</evidence>
<feature type="domain" description="Fibronectin type-III" evidence="13">
    <location>
        <begin position="894"/>
        <end position="1001"/>
    </location>
</feature>
<organism evidence="14 15">
    <name type="scientific">Acropora cervicornis</name>
    <name type="common">Staghorn coral</name>
    <dbReference type="NCBI Taxonomy" id="6130"/>
    <lineage>
        <taxon>Eukaryota</taxon>
        <taxon>Metazoa</taxon>
        <taxon>Cnidaria</taxon>
        <taxon>Anthozoa</taxon>
        <taxon>Hexacorallia</taxon>
        <taxon>Scleractinia</taxon>
        <taxon>Astrocoeniina</taxon>
        <taxon>Acroporidae</taxon>
        <taxon>Acropora</taxon>
    </lineage>
</organism>
<dbReference type="AlphaFoldDB" id="A0AAD9VCR1"/>
<dbReference type="CDD" id="cd00037">
    <property type="entry name" value="CLECT"/>
    <property type="match status" value="1"/>
</dbReference>
<keyword evidence="4" id="KW-0677">Repeat</keyword>
<evidence type="ECO:0000259" key="13">
    <source>
        <dbReference type="PROSITE" id="PS50853"/>
    </source>
</evidence>
<dbReference type="GO" id="GO:0009897">
    <property type="term" value="C:external side of plasma membrane"/>
    <property type="evidence" value="ECO:0007669"/>
    <property type="project" value="TreeGrafter"/>
</dbReference>
<keyword evidence="2 10" id="KW-0812">Transmembrane</keyword>
<dbReference type="InterPro" id="IPR001304">
    <property type="entry name" value="C-type_lectin-like"/>
</dbReference>
<dbReference type="Gene3D" id="3.40.190.10">
    <property type="entry name" value="Periplasmic binding protein-like II"/>
    <property type="match status" value="1"/>
</dbReference>
<dbReference type="Proteomes" id="UP001249851">
    <property type="component" value="Unassembled WGS sequence"/>
</dbReference>
<feature type="domain" description="Fibronectin type-III" evidence="13">
    <location>
        <begin position="703"/>
        <end position="798"/>
    </location>
</feature>
<dbReference type="SUPFAM" id="SSF49265">
    <property type="entry name" value="Fibronectin type III"/>
    <property type="match status" value="4"/>
</dbReference>
<dbReference type="GO" id="GO:0043235">
    <property type="term" value="C:receptor complex"/>
    <property type="evidence" value="ECO:0007669"/>
    <property type="project" value="TreeGrafter"/>
</dbReference>
<evidence type="ECO:0000256" key="1">
    <source>
        <dbReference type="ARBA" id="ARBA00004370"/>
    </source>
</evidence>
<feature type="domain" description="F5/8 type C" evidence="11">
    <location>
        <begin position="320"/>
        <end position="486"/>
    </location>
</feature>
<keyword evidence="8 14" id="KW-0675">Receptor</keyword>
<comment type="caution">
    <text evidence="14">The sequence shown here is derived from an EMBL/GenBank/DDBJ whole genome shotgun (WGS) entry which is preliminary data.</text>
</comment>
<dbReference type="SMART" id="SM00034">
    <property type="entry name" value="CLECT"/>
    <property type="match status" value="1"/>
</dbReference>
<dbReference type="SMART" id="SM00060">
    <property type="entry name" value="FN3"/>
    <property type="match status" value="6"/>
</dbReference>
<evidence type="ECO:0000256" key="10">
    <source>
        <dbReference type="SAM" id="Phobius"/>
    </source>
</evidence>
<dbReference type="InterPro" id="IPR036116">
    <property type="entry name" value="FN3_sf"/>
</dbReference>
<dbReference type="InterPro" id="IPR050379">
    <property type="entry name" value="Type-I_Cytokine_Rcpt"/>
</dbReference>
<evidence type="ECO:0000256" key="4">
    <source>
        <dbReference type="ARBA" id="ARBA00022737"/>
    </source>
</evidence>
<protein>
    <submittedName>
        <fullName evidence="14">Receptor-type tyrosine-protein phosphatase F</fullName>
    </submittedName>
</protein>
<evidence type="ECO:0000256" key="2">
    <source>
        <dbReference type="ARBA" id="ARBA00022692"/>
    </source>
</evidence>
<dbReference type="InterPro" id="IPR013783">
    <property type="entry name" value="Ig-like_fold"/>
</dbReference>
<dbReference type="SUPFAM" id="SSF81324">
    <property type="entry name" value="Voltage-gated potassium channels"/>
    <property type="match status" value="1"/>
</dbReference>
<dbReference type="InterPro" id="IPR013099">
    <property type="entry name" value="K_chnl_dom"/>
</dbReference>
<evidence type="ECO:0000313" key="15">
    <source>
        <dbReference type="Proteomes" id="UP001249851"/>
    </source>
</evidence>
<dbReference type="Gene3D" id="2.60.120.260">
    <property type="entry name" value="Galactose-binding domain-like"/>
    <property type="match status" value="2"/>
</dbReference>
<keyword evidence="7" id="KW-1015">Disulfide bond</keyword>
<dbReference type="CDD" id="cd00063">
    <property type="entry name" value="FN3"/>
    <property type="match status" value="5"/>
</dbReference>
<dbReference type="SUPFAM" id="SSF56436">
    <property type="entry name" value="C-type lectin-like"/>
    <property type="match status" value="1"/>
</dbReference>
<feature type="domain" description="Fibronectin type-III" evidence="13">
    <location>
        <begin position="104"/>
        <end position="201"/>
    </location>
</feature>
<evidence type="ECO:0000259" key="12">
    <source>
        <dbReference type="PROSITE" id="PS50041"/>
    </source>
</evidence>
<accession>A0AAD9VCR1</accession>
<feature type="domain" description="C-type lectin" evidence="12">
    <location>
        <begin position="209"/>
        <end position="322"/>
    </location>
</feature>
<dbReference type="GO" id="GO:0004896">
    <property type="term" value="F:cytokine receptor activity"/>
    <property type="evidence" value="ECO:0007669"/>
    <property type="project" value="TreeGrafter"/>
</dbReference>
<keyword evidence="5 10" id="KW-1133">Transmembrane helix</keyword>
<comment type="subcellular location">
    <subcellularLocation>
        <location evidence="1">Membrane</location>
    </subcellularLocation>
</comment>
<dbReference type="Pfam" id="PF00754">
    <property type="entry name" value="F5_F8_type_C"/>
    <property type="match status" value="2"/>
</dbReference>
<dbReference type="PROSITE" id="PS50041">
    <property type="entry name" value="C_TYPE_LECTIN_2"/>
    <property type="match status" value="1"/>
</dbReference>
<evidence type="ECO:0000313" key="14">
    <source>
        <dbReference type="EMBL" id="KAK2569656.1"/>
    </source>
</evidence>
<name>A0AAD9VCR1_ACRCE</name>
<keyword evidence="3" id="KW-0732">Signal</keyword>
<dbReference type="PROSITE" id="PS50022">
    <property type="entry name" value="FA58C_3"/>
    <property type="match status" value="2"/>
</dbReference>
<evidence type="ECO:0000256" key="9">
    <source>
        <dbReference type="ARBA" id="ARBA00023180"/>
    </source>
</evidence>
<dbReference type="Gene3D" id="2.60.40.10">
    <property type="entry name" value="Immunoglobulins"/>
    <property type="match status" value="6"/>
</dbReference>
<keyword evidence="6 10" id="KW-0472">Membrane</keyword>
<feature type="domain" description="Fibronectin type-III" evidence="13">
    <location>
        <begin position="497"/>
        <end position="598"/>
    </location>
</feature>
<evidence type="ECO:0000256" key="3">
    <source>
        <dbReference type="ARBA" id="ARBA00022729"/>
    </source>
</evidence>
<feature type="transmembrane region" description="Helical" evidence="10">
    <location>
        <begin position="1072"/>
        <end position="1101"/>
    </location>
</feature>
<dbReference type="Pfam" id="PF07885">
    <property type="entry name" value="Ion_trans_2"/>
    <property type="match status" value="1"/>
</dbReference>
<reference evidence="14" key="1">
    <citation type="journal article" date="2023" name="G3 (Bethesda)">
        <title>Whole genome assembly and annotation of the endangered Caribbean coral Acropora cervicornis.</title>
        <authorList>
            <person name="Selwyn J.D."/>
            <person name="Vollmer S.V."/>
        </authorList>
    </citation>
    <scope>NUCLEOTIDE SEQUENCE</scope>
    <source>
        <strain evidence="14">K2</strain>
    </source>
</reference>
<proteinExistence type="predicted"/>
<dbReference type="SUPFAM" id="SSF49785">
    <property type="entry name" value="Galactose-binding domain-like"/>
    <property type="match status" value="2"/>
</dbReference>
<dbReference type="Gene3D" id="3.10.100.10">
    <property type="entry name" value="Mannose-Binding Protein A, subunit A"/>
    <property type="match status" value="1"/>
</dbReference>